<dbReference type="KEGG" id="mear:Mpt1_c11570"/>
<protein>
    <submittedName>
        <fullName evidence="1">Uncharacterized protein</fullName>
    </submittedName>
</protein>
<sequence length="347" mass="37924">MKIDKLVLLAVVICAIVLAGEFMAYGPNVHNYGADANINGGSVDISISSSGADTYSAIVMDNGDHQPITQLYIYTDDRYEEFFGEASDMVRMARIDRSYSIDQIWRTLYVRGFTNIELLNDEQLLNALGGDLNTQDQKGLLILSYALPEEVYSGNAEDLIFKWIDHGGYVYSMSSPLGLFYHGKEGLVAVENGQELFFGKDCMYTGMASDRPDTGVAHTVIDDGGLTAALGLKWNRIPFALDVSGTDGALAMGFSEDGYSTVSMVPFGHGMICVLGGFYERQQVDDIGQIIASGMTCYSEILGIMNGNITRQTIHLDQEIPNDKDNVSVYVSIGGNYLTFGRLIQCS</sequence>
<evidence type="ECO:0000313" key="2">
    <source>
        <dbReference type="Proteomes" id="UP000030787"/>
    </source>
</evidence>
<organism evidence="1 2">
    <name type="scientific">Candidatus Methanoplasma termitum</name>
    <dbReference type="NCBI Taxonomy" id="1577791"/>
    <lineage>
        <taxon>Archaea</taxon>
        <taxon>Methanobacteriati</taxon>
        <taxon>Thermoplasmatota</taxon>
        <taxon>Thermoplasmata</taxon>
        <taxon>Methanomassiliicoccales</taxon>
        <taxon>Methanomassiliicoccaceae</taxon>
        <taxon>Candidatus Methanoplasma</taxon>
    </lineage>
</organism>
<name>A0A0A7LD71_9ARCH</name>
<dbReference type="Proteomes" id="UP000030787">
    <property type="component" value="Chromosome"/>
</dbReference>
<gene>
    <name evidence="1" type="ORF">Mpt1_c11570</name>
</gene>
<dbReference type="EMBL" id="CP010070">
    <property type="protein sequence ID" value="AIZ57019.1"/>
    <property type="molecule type" value="Genomic_DNA"/>
</dbReference>
<dbReference type="GeneID" id="24818821"/>
<dbReference type="STRING" id="1577791.Mpt1_c11570"/>
<dbReference type="AlphaFoldDB" id="A0A0A7LD71"/>
<reference evidence="1 2" key="1">
    <citation type="journal article" date="2014" name="Appl. Environ. Microbiol.">
        <title>Comparative Genome Analysis of 'Candidatus Methanoplasma termitum' Indicates a New Mode of Energy Metabolism in the Seventh Order of Methanogens.</title>
        <authorList>
            <person name="Lang K."/>
            <person name="Schuldes J."/>
            <person name="Klingl A."/>
            <person name="Poehlein A."/>
            <person name="Daniel R."/>
            <person name="Brune A."/>
        </authorList>
    </citation>
    <scope>NUCLEOTIDE SEQUENCE [LARGE SCALE GENOMIC DNA]</scope>
    <source>
        <strain evidence="2">Mpt1</strain>
    </source>
</reference>
<dbReference type="HOGENOM" id="CLU_800771_0_0_2"/>
<proteinExistence type="predicted"/>
<dbReference type="RefSeq" id="WP_048113006.1">
    <property type="nucleotide sequence ID" value="NZ_CP010070.1"/>
</dbReference>
<evidence type="ECO:0000313" key="1">
    <source>
        <dbReference type="EMBL" id="AIZ57019.1"/>
    </source>
</evidence>
<accession>A0A0A7LD71</accession>
<keyword evidence="2" id="KW-1185">Reference proteome</keyword>